<organism evidence="1 2">
    <name type="scientific">Ensete ventricosum</name>
    <name type="common">Abyssinian banana</name>
    <name type="synonym">Musa ensete</name>
    <dbReference type="NCBI Taxonomy" id="4639"/>
    <lineage>
        <taxon>Eukaryota</taxon>
        <taxon>Viridiplantae</taxon>
        <taxon>Streptophyta</taxon>
        <taxon>Embryophyta</taxon>
        <taxon>Tracheophyta</taxon>
        <taxon>Spermatophyta</taxon>
        <taxon>Magnoliopsida</taxon>
        <taxon>Liliopsida</taxon>
        <taxon>Zingiberales</taxon>
        <taxon>Musaceae</taxon>
        <taxon>Ensete</taxon>
    </lineage>
</organism>
<accession>A0A426YQ31</accession>
<sequence length="194" mass="21217">MHAARNMKGRRGKDAEEEWKRKRGIAYFPSKPIVSEKEHVSVGLRFQSASETALIVDDVDSVGDAAVTESRKTSPSNSGLVNGLRKMAIGGAVAFPRGGEWPTDTTRTGIWSVATNGTVGAVEGPARKEDGEEAGGAEAVCYRRWSSTQRRPRLCSSAALQQWRARENDDHKKGFGHTHRLESLPSLTLIVRDM</sequence>
<protein>
    <submittedName>
        <fullName evidence="1">Uncharacterized protein</fullName>
    </submittedName>
</protein>
<evidence type="ECO:0000313" key="1">
    <source>
        <dbReference type="EMBL" id="RRT53843.1"/>
    </source>
</evidence>
<reference evidence="1 2" key="1">
    <citation type="journal article" date="2014" name="Agronomy (Basel)">
        <title>A Draft Genome Sequence for Ensete ventricosum, the Drought-Tolerant Tree Against Hunger.</title>
        <authorList>
            <person name="Harrison J."/>
            <person name="Moore K.A."/>
            <person name="Paszkiewicz K."/>
            <person name="Jones T."/>
            <person name="Grant M."/>
            <person name="Ambacheew D."/>
            <person name="Muzemil S."/>
            <person name="Studholme D.J."/>
        </authorList>
    </citation>
    <scope>NUCLEOTIDE SEQUENCE [LARGE SCALE GENOMIC DNA]</scope>
</reference>
<gene>
    <name evidence="1" type="ORF">B296_00049568</name>
</gene>
<evidence type="ECO:0000313" key="2">
    <source>
        <dbReference type="Proteomes" id="UP000287651"/>
    </source>
</evidence>
<name>A0A426YQ31_ENSVE</name>
<comment type="caution">
    <text evidence="1">The sequence shown here is derived from an EMBL/GenBank/DDBJ whole genome shotgun (WGS) entry which is preliminary data.</text>
</comment>
<dbReference type="EMBL" id="AMZH03010914">
    <property type="protein sequence ID" value="RRT53843.1"/>
    <property type="molecule type" value="Genomic_DNA"/>
</dbReference>
<dbReference type="Proteomes" id="UP000287651">
    <property type="component" value="Unassembled WGS sequence"/>
</dbReference>
<proteinExistence type="predicted"/>
<dbReference type="AlphaFoldDB" id="A0A426YQ31"/>